<dbReference type="EMBL" id="LAZR01000054">
    <property type="protein sequence ID" value="KKN97916.1"/>
    <property type="molecule type" value="Genomic_DNA"/>
</dbReference>
<organism evidence="1">
    <name type="scientific">marine sediment metagenome</name>
    <dbReference type="NCBI Taxonomy" id="412755"/>
    <lineage>
        <taxon>unclassified sequences</taxon>
        <taxon>metagenomes</taxon>
        <taxon>ecological metagenomes</taxon>
    </lineage>
</organism>
<proteinExistence type="predicted"/>
<protein>
    <submittedName>
        <fullName evidence="1">Uncharacterized protein</fullName>
    </submittedName>
</protein>
<reference evidence="1" key="1">
    <citation type="journal article" date="2015" name="Nature">
        <title>Complex archaea that bridge the gap between prokaryotes and eukaryotes.</title>
        <authorList>
            <person name="Spang A."/>
            <person name="Saw J.H."/>
            <person name="Jorgensen S.L."/>
            <person name="Zaremba-Niedzwiedzka K."/>
            <person name="Martijn J."/>
            <person name="Lind A.E."/>
            <person name="van Eijk R."/>
            <person name="Schleper C."/>
            <person name="Guy L."/>
            <person name="Ettema T.J."/>
        </authorList>
    </citation>
    <scope>NUCLEOTIDE SEQUENCE</scope>
</reference>
<gene>
    <name evidence="1" type="ORF">LCGC14_0151120</name>
</gene>
<name>A0A0F9XFY5_9ZZZZ</name>
<comment type="caution">
    <text evidence="1">The sequence shown here is derived from an EMBL/GenBank/DDBJ whole genome shotgun (WGS) entry which is preliminary data.</text>
</comment>
<evidence type="ECO:0000313" key="1">
    <source>
        <dbReference type="EMBL" id="KKN97916.1"/>
    </source>
</evidence>
<dbReference type="AlphaFoldDB" id="A0A0F9XFY5"/>
<accession>A0A0F9XFY5</accession>
<sequence>MAALDKDTSQKEKAIRYCISNGVLPYLEVVVNNVREITDVRTVITDLDVLGLEISRRGSIRRTLFDCKTVGKMSAINRAFWASGVMAYTGCEESYVILTKKASEAHRVSAKTLNVHLFQEYDFDSYAESANINYLDKKYYSAYISAWHDYYKIFERNEVLRPLGEYINTRIPLENDFAKALRELLGVIRLTKGELNPEKKEHMAVYCSLILSFLLIMTPISSQIADVFDPTMEQVEYEKILRYYVWGGRDSYIQRRDLKNSVQEASGAKKSELELPGWDRFVELSRGLLEAPAEIGRTLIPCRDLSLRYLSTVDTHKDFQLASGLKSSNRITQFIIAASSYIYTAAGLPKDFHNYLKEDLAKLSEIKSP</sequence>